<evidence type="ECO:0000256" key="7">
    <source>
        <dbReference type="ARBA" id="ARBA00023125"/>
    </source>
</evidence>
<dbReference type="GO" id="GO:0043138">
    <property type="term" value="F:3'-5' DNA helicase activity"/>
    <property type="evidence" value="ECO:0007669"/>
    <property type="project" value="TreeGrafter"/>
</dbReference>
<keyword evidence="7 8" id="KW-0238">DNA-binding</keyword>
<keyword evidence="6 8" id="KW-0067">ATP-binding</keyword>
<dbReference type="OrthoDB" id="3177118at2"/>
<protein>
    <recommendedName>
        <fullName evidence="8">Probable replication restart protein PriA</fullName>
    </recommendedName>
    <alternativeName>
        <fullName evidence="8">Putative ATP-dependent DNA helicase PriA</fullName>
    </alternativeName>
</protein>
<keyword evidence="2 8" id="KW-0235">DNA replication</keyword>
<evidence type="ECO:0000256" key="4">
    <source>
        <dbReference type="ARBA" id="ARBA00022741"/>
    </source>
</evidence>
<reference evidence="10 11" key="1">
    <citation type="submission" date="2019-04" db="EMBL/GenBank/DDBJ databases">
        <authorList>
            <person name="Dong K."/>
        </authorList>
    </citation>
    <scope>NUCLEOTIDE SEQUENCE [LARGE SCALE GENOMIC DNA]</scope>
    <source>
        <strain evidence="11">dk3543</strain>
    </source>
</reference>
<keyword evidence="1 8" id="KW-0639">Primosome</keyword>
<evidence type="ECO:0000313" key="11">
    <source>
        <dbReference type="Proteomes" id="UP000307808"/>
    </source>
</evidence>
<dbReference type="GO" id="GO:0008270">
    <property type="term" value="F:zinc ion binding"/>
    <property type="evidence" value="ECO:0007669"/>
    <property type="project" value="UniProtKB-UniRule"/>
</dbReference>
<dbReference type="PANTHER" id="PTHR30580">
    <property type="entry name" value="PRIMOSOMAL PROTEIN N"/>
    <property type="match status" value="1"/>
</dbReference>
<feature type="domain" description="Primosomal protein N' 3' DNA-binding" evidence="9">
    <location>
        <begin position="17"/>
        <end position="116"/>
    </location>
</feature>
<dbReference type="InterPro" id="IPR005259">
    <property type="entry name" value="PriA"/>
</dbReference>
<organism evidence="10 11">
    <name type="scientific">Nocardioides jishulii</name>
    <dbReference type="NCBI Taxonomy" id="2575440"/>
    <lineage>
        <taxon>Bacteria</taxon>
        <taxon>Bacillati</taxon>
        <taxon>Actinomycetota</taxon>
        <taxon>Actinomycetes</taxon>
        <taxon>Propionibacteriales</taxon>
        <taxon>Nocardioidaceae</taxon>
        <taxon>Nocardioides</taxon>
    </lineage>
</organism>
<dbReference type="GO" id="GO:0003677">
    <property type="term" value="F:DNA binding"/>
    <property type="evidence" value="ECO:0007669"/>
    <property type="project" value="UniProtKB-UniRule"/>
</dbReference>
<dbReference type="SUPFAM" id="SSF52540">
    <property type="entry name" value="P-loop containing nucleoside triphosphate hydrolases"/>
    <property type="match status" value="1"/>
</dbReference>
<dbReference type="EMBL" id="SZPY01000003">
    <property type="protein sequence ID" value="TKI61909.1"/>
    <property type="molecule type" value="Genomic_DNA"/>
</dbReference>
<keyword evidence="3 8" id="KW-0479">Metal-binding</keyword>
<dbReference type="GO" id="GO:0006310">
    <property type="term" value="P:DNA recombination"/>
    <property type="evidence" value="ECO:0007669"/>
    <property type="project" value="InterPro"/>
</dbReference>
<feature type="binding site" evidence="8">
    <location>
        <position position="408"/>
    </location>
    <ligand>
        <name>Zn(2+)</name>
        <dbReference type="ChEBI" id="CHEBI:29105"/>
        <label>2</label>
    </ligand>
</feature>
<dbReference type="AlphaFoldDB" id="A0A4U2YL52"/>
<dbReference type="GO" id="GO:0005524">
    <property type="term" value="F:ATP binding"/>
    <property type="evidence" value="ECO:0007669"/>
    <property type="project" value="UniProtKB-UniRule"/>
</dbReference>
<keyword evidence="4 8" id="KW-0547">Nucleotide-binding</keyword>
<dbReference type="HAMAP" id="MF_00983">
    <property type="entry name" value="PriA"/>
    <property type="match status" value="1"/>
</dbReference>
<feature type="binding site" evidence="8">
    <location>
        <position position="393"/>
    </location>
    <ligand>
        <name>Zn(2+)</name>
        <dbReference type="ChEBI" id="CHEBI:29105"/>
        <label>2</label>
    </ligand>
</feature>
<dbReference type="InterPro" id="IPR041222">
    <property type="entry name" value="PriA_3primeBD"/>
</dbReference>
<comment type="caution">
    <text evidence="10">The sequence shown here is derived from an EMBL/GenBank/DDBJ whole genome shotgun (WGS) entry which is preliminary data.</text>
</comment>
<sequence length="655" mass="70119">MRRRSEEAPAEVDPVARVLVDVPLAHLDRPFDYLVPASMDASARPGVRVKVRFAGQDVDGFVVERAAGSDHDGRLSPLRRVVSPEQVLTPEVERLTALVAARYAGARADVLRLAVPPRHATTEKAERVPRTPPLDSTSVAAASAWAGHEAAGPFLEHLAEGGAPRAVWQCLPGADWALLVAQAVARARVSGRGALVCVPDHRDVARLGAALDDVVGPEQYAVLTADQGPAKRYAAFLAALRGDVQVVIGTRSAAFAPVRDLGLVVMWDDGDDLHCEPRAPYPHAREVLLTRAEVQGCAVLLGGATRTVEAEYLVRTGWAHPIAPSRAVVREQVRVDVVANDERNRGARVPGPAMGMVRRALDEGPVLVQTPRSGYVPHLACERCRTPARCGACRGPLQLTDPASPPSCGWCGVVDHQWRCSTCGAQGLRAPVLGRDRTAEEMGRMFPGHTVRSSGGDRIIAAVGEDADIVVATPGAEPPASRGYAAVLLLDTWLGLGRPELRSDEEVVRRWFNAASLVRPHGRVVAVGDPGSAMLQSLVRWDPAGFAARELEERVSAHLPPAVRMATVTGEADAVEEALALVTLPDVAEVLGPVPVERRAQDRAGAPEEPDEVRVVLRVPRHQGSVLSESLLAMQRLRSARRLAAVRVQVDPHVL</sequence>
<feature type="binding site" evidence="8">
    <location>
        <position position="390"/>
    </location>
    <ligand>
        <name>Zn(2+)</name>
        <dbReference type="ChEBI" id="CHEBI:29105"/>
        <label>2</label>
    </ligand>
</feature>
<gene>
    <name evidence="8" type="primary">priA</name>
    <name evidence="10" type="ORF">FC770_13650</name>
</gene>
<name>A0A4U2YL52_9ACTN</name>
<keyword evidence="5 8" id="KW-0862">Zinc</keyword>
<comment type="cofactor">
    <cofactor evidence="8">
        <name>Zn(2+)</name>
        <dbReference type="ChEBI" id="CHEBI:29105"/>
    </cofactor>
    <text evidence="8">Binds 2 zinc ions per subunit.</text>
</comment>
<dbReference type="GO" id="GO:1990077">
    <property type="term" value="C:primosome complex"/>
    <property type="evidence" value="ECO:0007669"/>
    <property type="project" value="UniProtKB-UniRule"/>
</dbReference>
<comment type="function">
    <text evidence="8">Initiates the restart of stalled replication forks, which reloads the replicative helicase on sites other than the origin of replication. Recognizes and binds to abandoned replication forks and remodels them to uncover a helicase loading site. Promotes assembly of the primosome at these replication forks.</text>
</comment>
<comment type="similarity">
    <text evidence="8">Belongs to the helicase family. PriA subfamily.</text>
</comment>
<dbReference type="InterPro" id="IPR042115">
    <property type="entry name" value="PriA_3primeBD_sf"/>
</dbReference>
<evidence type="ECO:0000256" key="3">
    <source>
        <dbReference type="ARBA" id="ARBA00022723"/>
    </source>
</evidence>
<evidence type="ECO:0000256" key="6">
    <source>
        <dbReference type="ARBA" id="ARBA00022840"/>
    </source>
</evidence>
<dbReference type="InterPro" id="IPR027417">
    <property type="entry name" value="P-loop_NTPase"/>
</dbReference>
<proteinExistence type="inferred from homology"/>
<comment type="caution">
    <text evidence="8">As this protein does not have any detectable helicase domains, it probably does not have helicase activity.</text>
</comment>
<dbReference type="Gene3D" id="3.40.1440.60">
    <property type="entry name" value="PriA, 3(prime) DNA-binding domain"/>
    <property type="match status" value="1"/>
</dbReference>
<evidence type="ECO:0000256" key="5">
    <source>
        <dbReference type="ARBA" id="ARBA00022833"/>
    </source>
</evidence>
<feature type="binding site" evidence="8">
    <location>
        <position position="420"/>
    </location>
    <ligand>
        <name>Zn(2+)</name>
        <dbReference type="ChEBI" id="CHEBI:29105"/>
        <label>1</label>
    </ligand>
</feature>
<dbReference type="Gene3D" id="3.40.50.300">
    <property type="entry name" value="P-loop containing nucleotide triphosphate hydrolases"/>
    <property type="match status" value="1"/>
</dbReference>
<dbReference type="PANTHER" id="PTHR30580:SF0">
    <property type="entry name" value="PRIMOSOMAL PROTEIN N"/>
    <property type="match status" value="1"/>
</dbReference>
<dbReference type="Pfam" id="PF17764">
    <property type="entry name" value="PriA_3primeBD"/>
    <property type="match status" value="1"/>
</dbReference>
<dbReference type="Proteomes" id="UP000307808">
    <property type="component" value="Unassembled WGS sequence"/>
</dbReference>
<feature type="binding site" evidence="8">
    <location>
        <position position="384"/>
    </location>
    <ligand>
        <name>Zn(2+)</name>
        <dbReference type="ChEBI" id="CHEBI:29105"/>
        <label>1</label>
    </ligand>
</feature>
<evidence type="ECO:0000259" key="9">
    <source>
        <dbReference type="Pfam" id="PF17764"/>
    </source>
</evidence>
<evidence type="ECO:0000256" key="8">
    <source>
        <dbReference type="HAMAP-Rule" id="MF_00983"/>
    </source>
</evidence>
<dbReference type="GO" id="GO:0006302">
    <property type="term" value="P:double-strand break repair"/>
    <property type="evidence" value="ECO:0007669"/>
    <property type="project" value="InterPro"/>
</dbReference>
<accession>A0A4U2YL52</accession>
<evidence type="ECO:0000256" key="1">
    <source>
        <dbReference type="ARBA" id="ARBA00022515"/>
    </source>
</evidence>
<evidence type="ECO:0000256" key="2">
    <source>
        <dbReference type="ARBA" id="ARBA00022705"/>
    </source>
</evidence>
<feature type="binding site" evidence="8">
    <location>
        <position position="411"/>
    </location>
    <ligand>
        <name>Zn(2+)</name>
        <dbReference type="ChEBI" id="CHEBI:29105"/>
        <label>2</label>
    </ligand>
</feature>
<feature type="binding site" evidence="8">
    <location>
        <position position="423"/>
    </location>
    <ligand>
        <name>Zn(2+)</name>
        <dbReference type="ChEBI" id="CHEBI:29105"/>
        <label>1</label>
    </ligand>
</feature>
<keyword evidence="11" id="KW-1185">Reference proteome</keyword>
<feature type="binding site" evidence="8">
    <location>
        <position position="381"/>
    </location>
    <ligand>
        <name>Zn(2+)</name>
        <dbReference type="ChEBI" id="CHEBI:29105"/>
        <label>1</label>
    </ligand>
</feature>
<dbReference type="GO" id="GO:0006270">
    <property type="term" value="P:DNA replication initiation"/>
    <property type="evidence" value="ECO:0007669"/>
    <property type="project" value="TreeGrafter"/>
</dbReference>
<dbReference type="GO" id="GO:0006269">
    <property type="term" value="P:DNA replication, synthesis of primer"/>
    <property type="evidence" value="ECO:0007669"/>
    <property type="project" value="UniProtKB-KW"/>
</dbReference>
<evidence type="ECO:0000313" key="10">
    <source>
        <dbReference type="EMBL" id="TKI61909.1"/>
    </source>
</evidence>
<comment type="subunit">
    <text evidence="8">Component of the replication restart primosome.</text>
</comment>